<gene>
    <name evidence="2" type="ORF">scyTo_0020713</name>
</gene>
<organism evidence="2 3">
    <name type="scientific">Scyliorhinus torazame</name>
    <name type="common">Cloudy catshark</name>
    <name type="synonym">Catulus torazame</name>
    <dbReference type="NCBI Taxonomy" id="75743"/>
    <lineage>
        <taxon>Eukaryota</taxon>
        <taxon>Metazoa</taxon>
        <taxon>Chordata</taxon>
        <taxon>Craniata</taxon>
        <taxon>Vertebrata</taxon>
        <taxon>Chondrichthyes</taxon>
        <taxon>Elasmobranchii</taxon>
        <taxon>Galeomorphii</taxon>
        <taxon>Galeoidea</taxon>
        <taxon>Carcharhiniformes</taxon>
        <taxon>Scyliorhinidae</taxon>
        <taxon>Scyliorhinus</taxon>
    </lineage>
</organism>
<keyword evidence="1" id="KW-0472">Membrane</keyword>
<feature type="transmembrane region" description="Helical" evidence="1">
    <location>
        <begin position="37"/>
        <end position="62"/>
    </location>
</feature>
<feature type="non-terminal residue" evidence="2">
    <location>
        <position position="1"/>
    </location>
</feature>
<keyword evidence="1" id="KW-1133">Transmembrane helix</keyword>
<evidence type="ECO:0000313" key="3">
    <source>
        <dbReference type="Proteomes" id="UP000288216"/>
    </source>
</evidence>
<feature type="transmembrane region" description="Helical" evidence="1">
    <location>
        <begin position="74"/>
        <end position="92"/>
    </location>
</feature>
<keyword evidence="3" id="KW-1185">Reference proteome</keyword>
<accession>A0A401Q083</accession>
<reference evidence="2 3" key="1">
    <citation type="journal article" date="2018" name="Nat. Ecol. Evol.">
        <title>Shark genomes provide insights into elasmobranch evolution and the origin of vertebrates.</title>
        <authorList>
            <person name="Hara Y"/>
            <person name="Yamaguchi K"/>
            <person name="Onimaru K"/>
            <person name="Kadota M"/>
            <person name="Koyanagi M"/>
            <person name="Keeley SD"/>
            <person name="Tatsumi K"/>
            <person name="Tanaka K"/>
            <person name="Motone F"/>
            <person name="Kageyama Y"/>
            <person name="Nozu R"/>
            <person name="Adachi N"/>
            <person name="Nishimura O"/>
            <person name="Nakagawa R"/>
            <person name="Tanegashima C"/>
            <person name="Kiyatake I"/>
            <person name="Matsumoto R"/>
            <person name="Murakumo K"/>
            <person name="Nishida K"/>
            <person name="Terakita A"/>
            <person name="Kuratani S"/>
            <person name="Sato K"/>
            <person name="Hyodo S Kuraku.S."/>
        </authorList>
    </citation>
    <scope>NUCLEOTIDE SEQUENCE [LARGE SCALE GENOMIC DNA]</scope>
</reference>
<proteinExistence type="predicted"/>
<dbReference type="OrthoDB" id="5832279at2759"/>
<comment type="caution">
    <text evidence="2">The sequence shown here is derived from an EMBL/GenBank/DDBJ whole genome shotgun (WGS) entry which is preliminary data.</text>
</comment>
<evidence type="ECO:0000313" key="2">
    <source>
        <dbReference type="EMBL" id="GCB78807.1"/>
    </source>
</evidence>
<sequence length="172" mass="19104">LTPDIIEQIEKFNVSEACFLPPPRSINLILQLTWLDIGVFAALTAMTVLSVVIYLENTYYLLKKVRCPFKMKTLVWISAAPTVFCSLFLSAASGDCGRLRGTGSPAGTLRDGHHRGQYGAVLLLLSLSPSHENDQTEVQDFRVGIIPSRISPTCHLFPGNRFMDKRTLRPGR</sequence>
<dbReference type="Proteomes" id="UP000288216">
    <property type="component" value="Unassembled WGS sequence"/>
</dbReference>
<name>A0A401Q083_SCYTO</name>
<dbReference type="AlphaFoldDB" id="A0A401Q083"/>
<dbReference type="EMBL" id="BFAA01017154">
    <property type="protein sequence ID" value="GCB78807.1"/>
    <property type="molecule type" value="Genomic_DNA"/>
</dbReference>
<protein>
    <submittedName>
        <fullName evidence="2">Uncharacterized protein</fullName>
    </submittedName>
</protein>
<feature type="non-terminal residue" evidence="2">
    <location>
        <position position="172"/>
    </location>
</feature>
<evidence type="ECO:0000256" key="1">
    <source>
        <dbReference type="SAM" id="Phobius"/>
    </source>
</evidence>
<keyword evidence="1" id="KW-0812">Transmembrane</keyword>